<evidence type="ECO:0000313" key="4">
    <source>
        <dbReference type="EMBL" id="GEU76032.1"/>
    </source>
</evidence>
<feature type="compositionally biased region" description="Basic residues" evidence="2">
    <location>
        <begin position="932"/>
        <end position="942"/>
    </location>
</feature>
<feature type="domain" description="Retrovirus-related Pol polyprotein from transposon TNT 1-94-like beta-barrel" evidence="3">
    <location>
        <begin position="1023"/>
        <end position="1068"/>
    </location>
</feature>
<comment type="caution">
    <text evidence="4">The sequence shown here is derived from an EMBL/GenBank/DDBJ whole genome shotgun (WGS) entry which is preliminary data.</text>
</comment>
<gene>
    <name evidence="4" type="ORF">Tci_048010</name>
</gene>
<feature type="region of interest" description="Disordered" evidence="2">
    <location>
        <begin position="1"/>
        <end position="26"/>
    </location>
</feature>
<dbReference type="AlphaFoldDB" id="A0A6L2MTJ1"/>
<evidence type="ECO:0000256" key="2">
    <source>
        <dbReference type="SAM" id="MobiDB-lite"/>
    </source>
</evidence>
<organism evidence="4">
    <name type="scientific">Tanacetum cinerariifolium</name>
    <name type="common">Dalmatian daisy</name>
    <name type="synonym">Chrysanthemum cinerariifolium</name>
    <dbReference type="NCBI Taxonomy" id="118510"/>
    <lineage>
        <taxon>Eukaryota</taxon>
        <taxon>Viridiplantae</taxon>
        <taxon>Streptophyta</taxon>
        <taxon>Embryophyta</taxon>
        <taxon>Tracheophyta</taxon>
        <taxon>Spermatophyta</taxon>
        <taxon>Magnoliopsida</taxon>
        <taxon>eudicotyledons</taxon>
        <taxon>Gunneridae</taxon>
        <taxon>Pentapetalae</taxon>
        <taxon>asterids</taxon>
        <taxon>campanulids</taxon>
        <taxon>Asterales</taxon>
        <taxon>Asteraceae</taxon>
        <taxon>Asteroideae</taxon>
        <taxon>Anthemideae</taxon>
        <taxon>Anthemidinae</taxon>
        <taxon>Tanacetum</taxon>
    </lineage>
</organism>
<dbReference type="CDD" id="cd09272">
    <property type="entry name" value="RNase_HI_RT_Ty1"/>
    <property type="match status" value="1"/>
</dbReference>
<dbReference type="InterPro" id="IPR054722">
    <property type="entry name" value="PolX-like_BBD"/>
</dbReference>
<keyword evidence="1" id="KW-0175">Coiled coil</keyword>
<evidence type="ECO:0000256" key="1">
    <source>
        <dbReference type="SAM" id="Coils"/>
    </source>
</evidence>
<sequence>MIATPGEPDLHAPVPKSFHEQTDEELTENDLKRMDADDQSIQTILLDLLEDEKFTSTDEESIESYYHRFMQRMNDLKRNKHFPENISSNLKFLNNLQPEWKRHVTIVRQTKNLHEADFTQIYGFLKMNQDEVNELGAEHINDPTKAMNNALILFAKAFQLTAPTNNYQRTSSNPRNRQIAQPVMNMGQDRQTQNVGGNDGNQFGQYVRQVAHNQQGYNAWQNGGFQGAQNVVQNVGVQNGGNQNGLVVVSGIANQSGTSNVVAGRAEDTGNGNQARDAAYLQTQLLIAQKEEAGIQLQAEEFDFMAAAGDLDKIEEVNSNCILMANLQHASTSGTQHDKVHVYDTNSSAEVQLNDNCYDNEIFNMFTQEERYTNLLKPIPEPQLLPQNDNHVTSVAPSMVQSGGTVETSFAPNEETRAHQETVYRNLVDMVNRNMRATNAELKSELARYKNQEQRVEIKKSSISSLMDEKKRLKHDFKIQEDKFLDKEVDLEARIKDLENIMLKRDQTVQTMHMHNPKPDSFYHPNQKMALGYPNPSYLKKAQLKQQSLYNGVFVTQTTKSKEELFLSNVSNMVIVSNMVNVSKTISIPNEDLSDDTIPSVVRKFLNEVKSSLVTLQSKFVRDFKSLAKEADESLDKQKSLEIEIERLLKASVSHDIMSIVQNGFVDAPSDLRTELDRTNEKLELCIIKKEKEHAVLWNNWYTKCEECKYDKISYDKAYNDMQQKVERLQAQLRDLKGKSSDTPRASNTLYPLNQKLESKIVELEFQVVNYKRKISHLKTTYKNRFDSIKSNRAHAKLHDLIYKNAQLRSRGFKNTSEPMKNILGTSVTPRVNKSKLSVVTPLFKKLHASMSSHSVPQPIEFNVVKHRNVIAPGIFKINPSQTPRLDLVPNKQSSASIRTNSITNSQRHVTIKEHVSSDTVTASSIGLVHTARTRRPQPKGKTRNDMVPSASKSSEVKKNITNDKFEIVCDTCKQCLVTANHDTCLPSSMNALNSRANKLCANVPLSANQKRHRTQVVQICLWCVDSGCSKHMTGNIKLLINFVWKFLGTVRFGNDHIAAILGYGDLKWGNITITRDSGFELTGFLDADYAGCKVTFKSTSGEAQFLGEKLVSWSSKKQDCTSLSTAKSEYVSLSACCAQVLWMRTQLTDYGYHFDKIPIYCDSKPAIAISCNPVQHPRMKHIAVRYHFIKEHLEKGTIELYYVRTDYQLADIFTIALPVDRFNYLVCRLGICSLCPQELDRLAKLQ</sequence>
<dbReference type="Pfam" id="PF22936">
    <property type="entry name" value="Pol_BBD"/>
    <property type="match status" value="1"/>
</dbReference>
<evidence type="ECO:0000259" key="3">
    <source>
        <dbReference type="Pfam" id="PF22936"/>
    </source>
</evidence>
<proteinExistence type="predicted"/>
<protein>
    <submittedName>
        <fullName evidence="4">Retrovirus-related Pol polyprotein from transposon TNT 1-94</fullName>
    </submittedName>
</protein>
<dbReference type="PANTHER" id="PTHR11439">
    <property type="entry name" value="GAG-POL-RELATED RETROTRANSPOSON"/>
    <property type="match status" value="1"/>
</dbReference>
<dbReference type="EMBL" id="BKCJ010007198">
    <property type="protein sequence ID" value="GEU76032.1"/>
    <property type="molecule type" value="Genomic_DNA"/>
</dbReference>
<feature type="coiled-coil region" evidence="1">
    <location>
        <begin position="432"/>
        <end position="483"/>
    </location>
</feature>
<reference evidence="4" key="1">
    <citation type="journal article" date="2019" name="Sci. Rep.">
        <title>Draft genome of Tanacetum cinerariifolium, the natural source of mosquito coil.</title>
        <authorList>
            <person name="Yamashiro T."/>
            <person name="Shiraishi A."/>
            <person name="Satake H."/>
            <person name="Nakayama K."/>
        </authorList>
    </citation>
    <scope>NUCLEOTIDE SEQUENCE</scope>
</reference>
<feature type="region of interest" description="Disordered" evidence="2">
    <location>
        <begin position="923"/>
        <end position="956"/>
    </location>
</feature>
<accession>A0A6L2MTJ1</accession>
<dbReference type="PANTHER" id="PTHR11439:SF495">
    <property type="entry name" value="REVERSE TRANSCRIPTASE, RNA-DEPENDENT DNA POLYMERASE-RELATED"/>
    <property type="match status" value="1"/>
</dbReference>
<feature type="coiled-coil region" evidence="1">
    <location>
        <begin position="712"/>
        <end position="774"/>
    </location>
</feature>
<name>A0A6L2MTJ1_TANCI</name>